<dbReference type="InterPro" id="IPR000504">
    <property type="entry name" value="RRM_dom"/>
</dbReference>
<dbReference type="InterPro" id="IPR012677">
    <property type="entry name" value="Nucleotide-bd_a/b_plait_sf"/>
</dbReference>
<evidence type="ECO:0000256" key="10">
    <source>
        <dbReference type="SAM" id="MobiDB-lite"/>
    </source>
</evidence>
<dbReference type="InterPro" id="IPR034870">
    <property type="entry name" value="TET_fam"/>
</dbReference>
<evidence type="ECO:0000256" key="5">
    <source>
        <dbReference type="ARBA" id="ARBA00022833"/>
    </source>
</evidence>
<dbReference type="InterPro" id="IPR001878">
    <property type="entry name" value="Znf_CCHC"/>
</dbReference>
<evidence type="ECO:0000256" key="7">
    <source>
        <dbReference type="ARBA" id="ARBA00023242"/>
    </source>
</evidence>
<evidence type="ECO:0000256" key="9">
    <source>
        <dbReference type="PROSITE-ProRule" id="PRU00322"/>
    </source>
</evidence>
<feature type="compositionally biased region" description="Low complexity" evidence="10">
    <location>
        <begin position="41"/>
        <end position="60"/>
    </location>
</feature>
<proteinExistence type="inferred from homology"/>
<evidence type="ECO:0000256" key="3">
    <source>
        <dbReference type="ARBA" id="ARBA00022723"/>
    </source>
</evidence>
<keyword evidence="15" id="KW-1185">Reference proteome</keyword>
<feature type="compositionally biased region" description="Basic and acidic residues" evidence="10">
    <location>
        <begin position="61"/>
        <end position="73"/>
    </location>
</feature>
<feature type="compositionally biased region" description="Gly residues" evidence="10">
    <location>
        <begin position="252"/>
        <end position="269"/>
    </location>
</feature>
<accession>K8EJS2</accession>
<dbReference type="Pfam" id="PF00098">
    <property type="entry name" value="zf-CCHC"/>
    <property type="match status" value="1"/>
</dbReference>
<evidence type="ECO:0000256" key="1">
    <source>
        <dbReference type="ARBA" id="ARBA00004123"/>
    </source>
</evidence>
<dbReference type="PROSITE" id="PS50199">
    <property type="entry name" value="ZF_RANBP2_2"/>
    <property type="match status" value="1"/>
</dbReference>
<dbReference type="PROSITE" id="PS01358">
    <property type="entry name" value="ZF_RANBP2_1"/>
    <property type="match status" value="1"/>
</dbReference>
<dbReference type="GO" id="GO:0006355">
    <property type="term" value="P:regulation of DNA-templated transcription"/>
    <property type="evidence" value="ECO:0007669"/>
    <property type="project" value="InterPro"/>
</dbReference>
<evidence type="ECO:0000313" key="14">
    <source>
        <dbReference type="EMBL" id="CCO18432.1"/>
    </source>
</evidence>
<dbReference type="EMBL" id="FO082268">
    <property type="protein sequence ID" value="CCO18432.1"/>
    <property type="molecule type" value="Genomic_DNA"/>
</dbReference>
<dbReference type="AlphaFoldDB" id="K8EJS2"/>
<comment type="similarity">
    <text evidence="2">Belongs to the RRM TET family.</text>
</comment>
<reference evidence="14 15" key="1">
    <citation type="submission" date="2011-10" db="EMBL/GenBank/DDBJ databases">
        <authorList>
            <person name="Genoscope - CEA"/>
        </authorList>
    </citation>
    <scope>NUCLEOTIDE SEQUENCE [LARGE SCALE GENOMIC DNA]</scope>
    <source>
        <strain evidence="14 15">RCC 1105</strain>
    </source>
</reference>
<keyword evidence="7" id="KW-0539">Nucleus</keyword>
<dbReference type="GO" id="GO:0003723">
    <property type="term" value="F:RNA binding"/>
    <property type="evidence" value="ECO:0007669"/>
    <property type="project" value="UniProtKB-UniRule"/>
</dbReference>
<dbReference type="GO" id="GO:0005634">
    <property type="term" value="C:nucleus"/>
    <property type="evidence" value="ECO:0007669"/>
    <property type="project" value="UniProtKB-SubCell"/>
</dbReference>
<evidence type="ECO:0000256" key="4">
    <source>
        <dbReference type="ARBA" id="ARBA00022771"/>
    </source>
</evidence>
<dbReference type="SUPFAM" id="SSF54928">
    <property type="entry name" value="RNA-binding domain, RBD"/>
    <property type="match status" value="1"/>
</dbReference>
<dbReference type="SUPFAM" id="SSF57756">
    <property type="entry name" value="Retrovirus zinc finger-like domains"/>
    <property type="match status" value="1"/>
</dbReference>
<evidence type="ECO:0000259" key="13">
    <source>
        <dbReference type="PROSITE" id="PS50199"/>
    </source>
</evidence>
<dbReference type="SMART" id="SM00360">
    <property type="entry name" value="RRM"/>
    <property type="match status" value="1"/>
</dbReference>
<feature type="compositionally biased region" description="Gly residues" evidence="10">
    <location>
        <begin position="287"/>
        <end position="306"/>
    </location>
</feature>
<evidence type="ECO:0000259" key="11">
    <source>
        <dbReference type="PROSITE" id="PS50102"/>
    </source>
</evidence>
<keyword evidence="3" id="KW-0479">Metal-binding</keyword>
<dbReference type="Gene3D" id="4.10.60.10">
    <property type="entry name" value="Zinc finger, CCHC-type"/>
    <property type="match status" value="1"/>
</dbReference>
<keyword evidence="4 9" id="KW-0863">Zinc-finger</keyword>
<dbReference type="Proteomes" id="UP000198341">
    <property type="component" value="Chromosome 11"/>
</dbReference>
<keyword evidence="5" id="KW-0862">Zinc</keyword>
<dbReference type="InterPro" id="IPR035979">
    <property type="entry name" value="RBD_domain_sf"/>
</dbReference>
<keyword evidence="6 8" id="KW-0694">RNA-binding</keyword>
<dbReference type="eggNOG" id="KOG1995">
    <property type="taxonomic scope" value="Eukaryota"/>
</dbReference>
<dbReference type="PROSITE" id="PS50158">
    <property type="entry name" value="ZF_CCHC"/>
    <property type="match status" value="1"/>
</dbReference>
<feature type="compositionally biased region" description="Pro residues" evidence="10">
    <location>
        <begin position="16"/>
        <end position="26"/>
    </location>
</feature>
<feature type="domain" description="RRM" evidence="11">
    <location>
        <begin position="126"/>
        <end position="219"/>
    </location>
</feature>
<dbReference type="SMART" id="SM00343">
    <property type="entry name" value="ZnF_C2HC"/>
    <property type="match status" value="1"/>
</dbReference>
<dbReference type="PANTHER" id="PTHR23238">
    <property type="entry name" value="RNA BINDING PROTEIN"/>
    <property type="match status" value="1"/>
</dbReference>
<evidence type="ECO:0000256" key="6">
    <source>
        <dbReference type="ARBA" id="ARBA00022884"/>
    </source>
</evidence>
<dbReference type="Pfam" id="PF00641">
    <property type="entry name" value="Zn_ribbon_RanBP"/>
    <property type="match status" value="1"/>
</dbReference>
<protein>
    <recommendedName>
        <fullName evidence="16">RNA-binding protein cabeza</fullName>
    </recommendedName>
</protein>
<dbReference type="KEGG" id="bpg:Bathy11g03710"/>
<sequence length="314" mass="34425">MPPHPSKEENDDGALPLPPPPPPPPPPEEDAPALRFGTGLNNNNNNNNNNTNFNNNNNNNNEKEENKAKKLSEDGSWQCDSCSNTNFAWRKTCKRCDLPKSQKVKDEEKKAAAGWLLDGVDDPTNNRIFVKGFDPETTTSDDLRELFGGIGMISRVRQRTGFPDQWPWAVKIYSDESTGKNKDECTITYDDPMAAQSAPGFYDGYDFKGKKISVSLATKKKREEDDFSRDNNNNNNNNYDGGRGHNSYGARGSYGGGGGRGRGGRGGDGCRICGRSGHFARECPDNRGGGGRGGGYGNYNRGGGGGHYRRDRPY</sequence>
<dbReference type="Gene3D" id="3.30.70.330">
    <property type="match status" value="1"/>
</dbReference>
<feature type="domain" description="RanBP2-type" evidence="13">
    <location>
        <begin position="73"/>
        <end position="102"/>
    </location>
</feature>
<dbReference type="InterPro" id="IPR001876">
    <property type="entry name" value="Znf_RanBP2"/>
</dbReference>
<comment type="subcellular location">
    <subcellularLocation>
        <location evidence="1">Nucleus</location>
    </subcellularLocation>
</comment>
<dbReference type="GO" id="GO:0008270">
    <property type="term" value="F:zinc ion binding"/>
    <property type="evidence" value="ECO:0007669"/>
    <property type="project" value="UniProtKB-KW"/>
</dbReference>
<evidence type="ECO:0000256" key="2">
    <source>
        <dbReference type="ARBA" id="ARBA00008448"/>
    </source>
</evidence>
<dbReference type="GeneID" id="19013050"/>
<dbReference type="RefSeq" id="XP_007510087.1">
    <property type="nucleotide sequence ID" value="XM_007510025.1"/>
</dbReference>
<evidence type="ECO:0000259" key="12">
    <source>
        <dbReference type="PROSITE" id="PS50158"/>
    </source>
</evidence>
<dbReference type="Gene3D" id="4.10.1060.10">
    <property type="entry name" value="Zinc finger, RanBP2-type"/>
    <property type="match status" value="1"/>
</dbReference>
<dbReference type="SUPFAM" id="SSF90209">
    <property type="entry name" value="Ran binding protein zinc finger-like"/>
    <property type="match status" value="1"/>
</dbReference>
<organism evidence="14 15">
    <name type="scientific">Bathycoccus prasinos</name>
    <dbReference type="NCBI Taxonomy" id="41875"/>
    <lineage>
        <taxon>Eukaryota</taxon>
        <taxon>Viridiplantae</taxon>
        <taxon>Chlorophyta</taxon>
        <taxon>Mamiellophyceae</taxon>
        <taxon>Mamiellales</taxon>
        <taxon>Bathycoccaceae</taxon>
        <taxon>Bathycoccus</taxon>
    </lineage>
</organism>
<feature type="domain" description="CCHC-type" evidence="12">
    <location>
        <begin position="270"/>
        <end position="285"/>
    </location>
</feature>
<gene>
    <name evidence="14" type="ordered locus">Bathy11g03710</name>
</gene>
<evidence type="ECO:0000313" key="15">
    <source>
        <dbReference type="Proteomes" id="UP000198341"/>
    </source>
</evidence>
<feature type="region of interest" description="Disordered" evidence="10">
    <location>
        <begin position="1"/>
        <end position="76"/>
    </location>
</feature>
<name>K8EJS2_9CHLO</name>
<feature type="region of interest" description="Disordered" evidence="10">
    <location>
        <begin position="218"/>
        <end position="314"/>
    </location>
</feature>
<dbReference type="OrthoDB" id="76445at2759"/>
<dbReference type="SMART" id="SM00547">
    <property type="entry name" value="ZnF_RBZ"/>
    <property type="match status" value="1"/>
</dbReference>
<dbReference type="InterPro" id="IPR036443">
    <property type="entry name" value="Znf_RanBP2_sf"/>
</dbReference>
<dbReference type="InterPro" id="IPR036875">
    <property type="entry name" value="Znf_CCHC_sf"/>
</dbReference>
<evidence type="ECO:0000256" key="8">
    <source>
        <dbReference type="PROSITE-ProRule" id="PRU00176"/>
    </source>
</evidence>
<dbReference type="STRING" id="41875.K8EJS2"/>
<evidence type="ECO:0008006" key="16">
    <source>
        <dbReference type="Google" id="ProtNLM"/>
    </source>
</evidence>
<dbReference type="PROSITE" id="PS50102">
    <property type="entry name" value="RRM"/>
    <property type="match status" value="1"/>
</dbReference>